<protein>
    <submittedName>
        <fullName evidence="1">Glycosyltransferase</fullName>
    </submittedName>
</protein>
<accession>A0A023ZY90</accession>
<dbReference type="Gene3D" id="3.90.550.10">
    <property type="entry name" value="Spore Coat Polysaccharide Biosynthesis Protein SpsA, Chain A"/>
    <property type="match status" value="1"/>
</dbReference>
<sequence length="242" mass="27773">MLNVVVIIPFRDRGRDPLRQMNLDRTLNQWACHGFHWVVSDDGRSGNDQFNRSAAYNRAVSEYLEKYGRQDVFIFAEADMIITDMNQIEEAIHMAGEAPGLVVPFDEYRYYGDYESILIRKGEDPSSLRPMWEMKAGRSIGAINVVSAETLNLIGQWDERFEGNWYDDDAMKIAFDVCAGPTRWVEGPAHHLYHLPGHRGGHLSREDKAATRRNQTRLGLYREAARQPGAADRIRDLTMGRR</sequence>
<name>A0A023ZY90_9CAUD</name>
<reference evidence="1 2" key="1">
    <citation type="submission" date="2014-03" db="EMBL/GenBank/DDBJ databases">
        <authorList>
            <person name="Bragg J."/>
            <person name="Dehn A."/>
            <person name="Hefner M."/>
            <person name="McHugh D."/>
            <person name="Petersen P."/>
            <person name="Zeba F."/>
            <person name="Zegers G.P."/>
            <person name="Page S.T."/>
            <person name="Bradley K.W."/>
            <person name="Clarke D.Q."/>
            <person name="Lewis M.F."/>
            <person name="Barker L.P."/>
            <person name="Bailey C."/>
            <person name="Asai D.J."/>
            <person name="Garber M.L."/>
            <person name="Bowman C.A."/>
            <person name="Russell D.A."/>
            <person name="Pope W.H."/>
            <person name="Jacobs-Sera D."/>
            <person name="Hendrix R.W."/>
            <person name="Hatfull G.F."/>
        </authorList>
    </citation>
    <scope>NUCLEOTIDE SEQUENCE [LARGE SCALE GENOMIC DNA]</scope>
</reference>
<dbReference type="InterPro" id="IPR029044">
    <property type="entry name" value="Nucleotide-diphossugar_trans"/>
</dbReference>
<dbReference type="EMBL" id="KJ538721">
    <property type="protein sequence ID" value="AHY84155.1"/>
    <property type="molecule type" value="Genomic_DNA"/>
</dbReference>
<dbReference type="RefSeq" id="YP_009031591.1">
    <property type="nucleotide sequence ID" value="NC_024138.1"/>
</dbReference>
<evidence type="ECO:0000313" key="2">
    <source>
        <dbReference type="Proteomes" id="UP000024435"/>
    </source>
</evidence>
<dbReference type="Proteomes" id="UP000024435">
    <property type="component" value="Segment"/>
</dbReference>
<organism evidence="1 2">
    <name type="scientific">Mycobacterium phage MosMoris</name>
    <dbReference type="NCBI Taxonomy" id="1471542"/>
    <lineage>
        <taxon>Viruses</taxon>
        <taxon>Duplodnaviria</taxon>
        <taxon>Heunggongvirae</taxon>
        <taxon>Uroviricota</taxon>
        <taxon>Caudoviricetes</taxon>
        <taxon>Marvinvirus</taxon>
        <taxon>Marvinvirus mosmoris</taxon>
    </lineage>
</organism>
<proteinExistence type="predicted"/>
<dbReference type="GeneID" id="19487519"/>
<dbReference type="KEGG" id="vg:19487519"/>
<evidence type="ECO:0000313" key="1">
    <source>
        <dbReference type="EMBL" id="AHY84155.1"/>
    </source>
</evidence>
<gene>
    <name evidence="1" type="primary">81</name>
    <name evidence="1" type="ORF">PBI_MOSMORIS_81</name>
</gene>
<dbReference type="SUPFAM" id="SSF53448">
    <property type="entry name" value="Nucleotide-diphospho-sugar transferases"/>
    <property type="match status" value="1"/>
</dbReference>
<keyword evidence="2" id="KW-1185">Reference proteome</keyword>